<dbReference type="PANTHER" id="PTHR40070">
    <property type="entry name" value="UPF0478 PROTEIN YTXG"/>
    <property type="match status" value="1"/>
</dbReference>
<evidence type="ECO:0000313" key="3">
    <source>
        <dbReference type="Proteomes" id="UP001649230"/>
    </source>
</evidence>
<feature type="transmembrane region" description="Helical" evidence="1">
    <location>
        <begin position="6"/>
        <end position="27"/>
    </location>
</feature>
<keyword evidence="1" id="KW-1133">Transmembrane helix</keyword>
<proteinExistence type="predicted"/>
<reference evidence="2 3" key="1">
    <citation type="journal article" date="2024" name="Int. J. Syst. Evol. Microbiol.">
        <title>Paenibacillus hexagrammi sp. nov., a novel bacterium isolated from the gut content of Hexagrammos agrammus.</title>
        <authorList>
            <person name="Jung H.K."/>
            <person name="Kim D.G."/>
            <person name="Zin H."/>
            <person name="Park J."/>
            <person name="Jung H."/>
            <person name="Kim Y.O."/>
            <person name="Kong H.J."/>
            <person name="Kim J.W."/>
            <person name="Kim Y.S."/>
        </authorList>
    </citation>
    <scope>NUCLEOTIDE SEQUENCE [LARGE SCALE GENOMIC DNA]</scope>
    <source>
        <strain evidence="2 3">YPD9-1</strain>
    </source>
</reference>
<accession>A0ABY3SCI9</accession>
<gene>
    <name evidence="2" type="ORF">L0M14_17945</name>
</gene>
<keyword evidence="1" id="KW-0812">Transmembrane</keyword>
<dbReference type="EMBL" id="CP090978">
    <property type="protein sequence ID" value="UJF31661.1"/>
    <property type="molecule type" value="Genomic_DNA"/>
</dbReference>
<keyword evidence="3" id="KW-1185">Reference proteome</keyword>
<protein>
    <submittedName>
        <fullName evidence="2">DUF948 domain-containing protein</fullName>
    </submittedName>
</protein>
<dbReference type="Proteomes" id="UP001649230">
    <property type="component" value="Chromosome"/>
</dbReference>
<dbReference type="InterPro" id="IPR009293">
    <property type="entry name" value="UPF0478"/>
</dbReference>
<evidence type="ECO:0000256" key="1">
    <source>
        <dbReference type="SAM" id="Phobius"/>
    </source>
</evidence>
<dbReference type="RefSeq" id="WP_235118006.1">
    <property type="nucleotide sequence ID" value="NZ_CP090978.1"/>
</dbReference>
<sequence length="160" mass="17447">MTWVDISAVCAAAAFVVLVVFAVRALIAARAALLQVSSATAEAQQVVRETAEQSDLLLKQANAVAKDMHHHVQLLQRSLGKVEQAGAAVGEVTASLRLASKVMNQSIHSAERVVQQHQRRVSDVIEWAATGMELWQRWQAHRQTKSDYSGSEPTSHKGVE</sequence>
<dbReference type="PANTHER" id="PTHR40070:SF1">
    <property type="entry name" value="UPF0478 PROTEIN YTXG"/>
    <property type="match status" value="1"/>
</dbReference>
<evidence type="ECO:0000313" key="2">
    <source>
        <dbReference type="EMBL" id="UJF31661.1"/>
    </source>
</evidence>
<name>A0ABY3SCI9_9BACL</name>
<dbReference type="Pfam" id="PF06103">
    <property type="entry name" value="DUF948"/>
    <property type="match status" value="1"/>
</dbReference>
<keyword evidence="1" id="KW-0472">Membrane</keyword>
<organism evidence="2 3">
    <name type="scientific">Paenibacillus hexagrammi</name>
    <dbReference type="NCBI Taxonomy" id="2908839"/>
    <lineage>
        <taxon>Bacteria</taxon>
        <taxon>Bacillati</taxon>
        <taxon>Bacillota</taxon>
        <taxon>Bacilli</taxon>
        <taxon>Bacillales</taxon>
        <taxon>Paenibacillaceae</taxon>
        <taxon>Paenibacillus</taxon>
    </lineage>
</organism>